<evidence type="ECO:0000313" key="1">
    <source>
        <dbReference type="EMBL" id="SHL74186.1"/>
    </source>
</evidence>
<dbReference type="RefSeq" id="WP_143179601.1">
    <property type="nucleotide sequence ID" value="NZ_FRBK01000006.1"/>
</dbReference>
<organism evidence="1 2">
    <name type="scientific">Streptomyces yunnanensis</name>
    <dbReference type="NCBI Taxonomy" id="156453"/>
    <lineage>
        <taxon>Bacteria</taxon>
        <taxon>Bacillati</taxon>
        <taxon>Actinomycetota</taxon>
        <taxon>Actinomycetes</taxon>
        <taxon>Kitasatosporales</taxon>
        <taxon>Streptomycetaceae</taxon>
        <taxon>Streptomyces</taxon>
    </lineage>
</organism>
<accession>A0A9X8MT57</accession>
<proteinExistence type="predicted"/>
<evidence type="ECO:0000313" key="2">
    <source>
        <dbReference type="Proteomes" id="UP000184388"/>
    </source>
</evidence>
<gene>
    <name evidence="1" type="ORF">SAMN05216268_10641</name>
</gene>
<comment type="caution">
    <text evidence="1">The sequence shown here is derived from an EMBL/GenBank/DDBJ whole genome shotgun (WGS) entry which is preliminary data.</text>
</comment>
<sequence>MFRFDPVAVLRHYASQPCSDPACEVDRLTSMADARIAIGAAQGVDLDDIDPASGYDYSRRAYDNVRRSWIVNIKYHGWSPFYEQQHLDKALASWTEHRPEFTAGDDWLAAGIATHRAYWSEIGRPCNRGSCVLHESQTAPGAAAA</sequence>
<reference evidence="2" key="1">
    <citation type="submission" date="2016-11" db="EMBL/GenBank/DDBJ databases">
        <authorList>
            <person name="Jaros S."/>
            <person name="Januszkiewicz K."/>
            <person name="Wedrychowicz H."/>
        </authorList>
    </citation>
    <scope>NUCLEOTIDE SEQUENCE [LARGE SCALE GENOMIC DNA]</scope>
    <source>
        <strain evidence="2">CGMCC 4.3555</strain>
    </source>
</reference>
<dbReference type="AlphaFoldDB" id="A0A9X8MT57"/>
<name>A0A9X8MT57_9ACTN</name>
<protein>
    <submittedName>
        <fullName evidence="1">Uncharacterized protein</fullName>
    </submittedName>
</protein>
<dbReference type="EMBL" id="FRBK01000006">
    <property type="protein sequence ID" value="SHL74186.1"/>
    <property type="molecule type" value="Genomic_DNA"/>
</dbReference>
<dbReference type="Proteomes" id="UP000184388">
    <property type="component" value="Unassembled WGS sequence"/>
</dbReference>